<dbReference type="GO" id="GO:0046081">
    <property type="term" value="P:dUTP catabolic process"/>
    <property type="evidence" value="ECO:0007669"/>
    <property type="project" value="UniProtKB-UniRule"/>
</dbReference>
<proteinExistence type="inferred from homology"/>
<dbReference type="EMBL" id="KZ989140">
    <property type="protein sequence ID" value="RKP27878.1"/>
    <property type="molecule type" value="Genomic_DNA"/>
</dbReference>
<dbReference type="UniPathway" id="UPA00610">
    <property type="reaction ID" value="UER00666"/>
</dbReference>
<dbReference type="NCBIfam" id="NF001862">
    <property type="entry name" value="PRK00601.1"/>
    <property type="match status" value="1"/>
</dbReference>
<evidence type="ECO:0000256" key="11">
    <source>
        <dbReference type="SAM" id="MobiDB-lite"/>
    </source>
</evidence>
<keyword evidence="8 10" id="KW-0546">Nucleotide metabolism</keyword>
<evidence type="ECO:0000256" key="7">
    <source>
        <dbReference type="ARBA" id="ARBA00022842"/>
    </source>
</evidence>
<protein>
    <recommendedName>
        <fullName evidence="10">Deoxyuridine 5'-triphosphate nucleotidohydrolase</fullName>
        <shortName evidence="10">dUTPase</shortName>
        <ecNumber evidence="10">3.6.1.23</ecNumber>
    </recommendedName>
    <alternativeName>
        <fullName evidence="10">dUTP pyrophosphatase</fullName>
    </alternativeName>
</protein>
<dbReference type="SUPFAM" id="SSF51283">
    <property type="entry name" value="dUTPase-like"/>
    <property type="match status" value="1"/>
</dbReference>
<accession>A0A4P9Z5X7</accession>
<feature type="region of interest" description="Disordered" evidence="11">
    <location>
        <begin position="126"/>
        <end position="147"/>
    </location>
</feature>
<dbReference type="PANTHER" id="PTHR11241:SF0">
    <property type="entry name" value="DEOXYURIDINE 5'-TRIPHOSPHATE NUCLEOTIDOHYDROLASE"/>
    <property type="match status" value="1"/>
</dbReference>
<keyword evidence="7 10" id="KW-0460">Magnesium</keyword>
<dbReference type="CDD" id="cd07557">
    <property type="entry name" value="trimeric_dUTPase"/>
    <property type="match status" value="1"/>
</dbReference>
<evidence type="ECO:0000256" key="8">
    <source>
        <dbReference type="ARBA" id="ARBA00023080"/>
    </source>
</evidence>
<dbReference type="Proteomes" id="UP000278143">
    <property type="component" value="Unassembled WGS sequence"/>
</dbReference>
<keyword evidence="6 10" id="KW-0378">Hydrolase</keyword>
<comment type="similarity">
    <text evidence="4 10">Belongs to the dUTPase family.</text>
</comment>
<keyword evidence="14" id="KW-1185">Reference proteome</keyword>
<comment type="catalytic activity">
    <reaction evidence="9 10">
        <text>dUTP + H2O = dUMP + diphosphate + H(+)</text>
        <dbReference type="Rhea" id="RHEA:10248"/>
        <dbReference type="ChEBI" id="CHEBI:15377"/>
        <dbReference type="ChEBI" id="CHEBI:15378"/>
        <dbReference type="ChEBI" id="CHEBI:33019"/>
        <dbReference type="ChEBI" id="CHEBI:61555"/>
        <dbReference type="ChEBI" id="CHEBI:246422"/>
        <dbReference type="EC" id="3.6.1.23"/>
    </reaction>
</comment>
<evidence type="ECO:0000256" key="4">
    <source>
        <dbReference type="ARBA" id="ARBA00006581"/>
    </source>
</evidence>
<dbReference type="OrthoDB" id="10261072at2759"/>
<evidence type="ECO:0000256" key="1">
    <source>
        <dbReference type="ARBA" id="ARBA00001946"/>
    </source>
</evidence>
<dbReference type="InterPro" id="IPR033704">
    <property type="entry name" value="dUTPase_trimeric"/>
</dbReference>
<evidence type="ECO:0000256" key="10">
    <source>
        <dbReference type="RuleBase" id="RU367024"/>
    </source>
</evidence>
<dbReference type="InterPro" id="IPR036157">
    <property type="entry name" value="dUTPase-like_sf"/>
</dbReference>
<comment type="pathway">
    <text evidence="3 10">Pyrimidine metabolism; dUMP biosynthesis; dUMP from dCTP (dUTP route): step 2/2.</text>
</comment>
<evidence type="ECO:0000256" key="9">
    <source>
        <dbReference type="ARBA" id="ARBA00047686"/>
    </source>
</evidence>
<name>A0A4P9Z5X7_9FUNG</name>
<evidence type="ECO:0000256" key="5">
    <source>
        <dbReference type="ARBA" id="ARBA00011233"/>
    </source>
</evidence>
<evidence type="ECO:0000256" key="3">
    <source>
        <dbReference type="ARBA" id="ARBA00005142"/>
    </source>
</evidence>
<evidence type="ECO:0000313" key="13">
    <source>
        <dbReference type="EMBL" id="RKP27878.1"/>
    </source>
</evidence>
<comment type="function">
    <text evidence="2">This enzyme is involved in nucleotide metabolism: it produces dUMP, the immediate precursor of thymidine nucleotides and it decreases the intracellular concentration of dUTP so that uracil cannot be incorporated into DNA.</text>
</comment>
<gene>
    <name evidence="13" type="ORF">SYNPS1DRAFT_12029</name>
</gene>
<evidence type="ECO:0000256" key="6">
    <source>
        <dbReference type="ARBA" id="ARBA00022801"/>
    </source>
</evidence>
<dbReference type="InterPro" id="IPR008181">
    <property type="entry name" value="dUTPase"/>
</dbReference>
<organism evidence="13 14">
    <name type="scientific">Syncephalis pseudoplumigaleata</name>
    <dbReference type="NCBI Taxonomy" id="1712513"/>
    <lineage>
        <taxon>Eukaryota</taxon>
        <taxon>Fungi</taxon>
        <taxon>Fungi incertae sedis</taxon>
        <taxon>Zoopagomycota</taxon>
        <taxon>Zoopagomycotina</taxon>
        <taxon>Zoopagomycetes</taxon>
        <taxon>Zoopagales</taxon>
        <taxon>Piptocephalidaceae</taxon>
        <taxon>Syncephalis</taxon>
    </lineage>
</organism>
<reference evidence="14" key="1">
    <citation type="journal article" date="2018" name="Nat. Microbiol.">
        <title>Leveraging single-cell genomics to expand the fungal tree of life.</title>
        <authorList>
            <person name="Ahrendt S.R."/>
            <person name="Quandt C.A."/>
            <person name="Ciobanu D."/>
            <person name="Clum A."/>
            <person name="Salamov A."/>
            <person name="Andreopoulos B."/>
            <person name="Cheng J.F."/>
            <person name="Woyke T."/>
            <person name="Pelin A."/>
            <person name="Henrissat B."/>
            <person name="Reynolds N.K."/>
            <person name="Benny G.L."/>
            <person name="Smith M.E."/>
            <person name="James T.Y."/>
            <person name="Grigoriev I.V."/>
        </authorList>
    </citation>
    <scope>NUCLEOTIDE SEQUENCE [LARGE SCALE GENOMIC DNA]</scope>
    <source>
        <strain evidence="14">Benny S71-1</strain>
    </source>
</reference>
<dbReference type="NCBIfam" id="TIGR00576">
    <property type="entry name" value="dut"/>
    <property type="match status" value="1"/>
</dbReference>
<dbReference type="GO" id="GO:0006226">
    <property type="term" value="P:dUMP biosynthetic process"/>
    <property type="evidence" value="ECO:0007669"/>
    <property type="project" value="UniProtKB-UniRule"/>
</dbReference>
<feature type="domain" description="dUTPase-like" evidence="12">
    <location>
        <begin position="14"/>
        <end position="142"/>
    </location>
</feature>
<comment type="function">
    <text evidence="10">Involved in nucleotide metabolism via production of dUMP, the immediate precursor of thymidine nucleotides, and decreases the intracellular concentration of dUTP so that uracil cannot be incorporated into DNA.</text>
</comment>
<dbReference type="FunFam" id="2.70.40.10:FF:000004">
    <property type="entry name" value="Deoxyuridine triphosphatase"/>
    <property type="match status" value="1"/>
</dbReference>
<evidence type="ECO:0000256" key="2">
    <source>
        <dbReference type="ARBA" id="ARBA00003495"/>
    </source>
</evidence>
<evidence type="ECO:0000259" key="12">
    <source>
        <dbReference type="Pfam" id="PF00692"/>
    </source>
</evidence>
<dbReference type="AlphaFoldDB" id="A0A4P9Z5X7"/>
<dbReference type="InterPro" id="IPR029054">
    <property type="entry name" value="dUTPase-like"/>
</dbReference>
<dbReference type="EC" id="3.6.1.23" evidence="10"/>
<dbReference type="PANTHER" id="PTHR11241">
    <property type="entry name" value="DEOXYURIDINE 5'-TRIPHOSPHATE NUCLEOTIDOHYDROLASE"/>
    <property type="match status" value="1"/>
</dbReference>
<dbReference type="GO" id="GO:0000287">
    <property type="term" value="F:magnesium ion binding"/>
    <property type="evidence" value="ECO:0007669"/>
    <property type="project" value="UniProtKB-UniRule"/>
</dbReference>
<evidence type="ECO:0000313" key="14">
    <source>
        <dbReference type="Proteomes" id="UP000278143"/>
    </source>
</evidence>
<keyword evidence="10" id="KW-0479">Metal-binding</keyword>
<dbReference type="Pfam" id="PF00692">
    <property type="entry name" value="dUTPase"/>
    <property type="match status" value="1"/>
</dbReference>
<dbReference type="GO" id="GO:0004170">
    <property type="term" value="F:dUTP diphosphatase activity"/>
    <property type="evidence" value="ECO:0007669"/>
    <property type="project" value="UniProtKB-UniRule"/>
</dbReference>
<comment type="cofactor">
    <cofactor evidence="1 10">
        <name>Mg(2+)</name>
        <dbReference type="ChEBI" id="CHEBI:18420"/>
    </cofactor>
</comment>
<comment type="subunit">
    <text evidence="5 10">Homotrimer.</text>
</comment>
<dbReference type="Gene3D" id="2.70.40.10">
    <property type="match status" value="1"/>
</dbReference>
<sequence>MHYQPFKVKRLSKKARLPKRSSTLAAGYDICSARNMVVPARGRAVVPTDLAMQIPLGTYGRIAPRSGLAVRKSIDVGAGVIDADYRGPLQILLFNLGDEDFEISEGDRIAQMVLERIITPEVEEVDELDETERGEKGFGSTGIKSAA</sequence>